<keyword evidence="5 8" id="KW-0418">Kinase</keyword>
<keyword evidence="6 9" id="KW-0067">ATP-binding</keyword>
<comment type="catalytic activity">
    <reaction evidence="9">
        <text>D-xylulose + ATP = D-xylulose 5-phosphate + ADP + H(+)</text>
        <dbReference type="Rhea" id="RHEA:10964"/>
        <dbReference type="ChEBI" id="CHEBI:15378"/>
        <dbReference type="ChEBI" id="CHEBI:17140"/>
        <dbReference type="ChEBI" id="CHEBI:30616"/>
        <dbReference type="ChEBI" id="CHEBI:57737"/>
        <dbReference type="ChEBI" id="CHEBI:456216"/>
        <dbReference type="EC" id="2.7.1.17"/>
    </reaction>
</comment>
<name>A0A7V3YK44_9BACT</name>
<proteinExistence type="inferred from homology"/>
<reference evidence="12" key="1">
    <citation type="journal article" date="2020" name="mSystems">
        <title>Genome- and Community-Level Interaction Insights into Carbon Utilization and Element Cycling Functions of Hydrothermarchaeota in Hydrothermal Sediment.</title>
        <authorList>
            <person name="Zhou Z."/>
            <person name="Liu Y."/>
            <person name="Xu W."/>
            <person name="Pan J."/>
            <person name="Luo Z.H."/>
            <person name="Li M."/>
        </authorList>
    </citation>
    <scope>NUCLEOTIDE SEQUENCE [LARGE SCALE GENOMIC DNA]</scope>
    <source>
        <strain evidence="12">SpSt-716</strain>
    </source>
</reference>
<dbReference type="PANTHER" id="PTHR43095:SF5">
    <property type="entry name" value="XYLULOSE KINASE"/>
    <property type="match status" value="1"/>
</dbReference>
<keyword evidence="7 9" id="KW-0119">Carbohydrate metabolism</keyword>
<dbReference type="GO" id="GO:0004856">
    <property type="term" value="F:D-xylulokinase activity"/>
    <property type="evidence" value="ECO:0007669"/>
    <property type="project" value="UniProtKB-EC"/>
</dbReference>
<evidence type="ECO:0000256" key="3">
    <source>
        <dbReference type="ARBA" id="ARBA00022679"/>
    </source>
</evidence>
<gene>
    <name evidence="9 12" type="primary">xylB</name>
    <name evidence="12" type="ORF">ENU96_00590</name>
</gene>
<dbReference type="Pfam" id="PF02782">
    <property type="entry name" value="FGGY_C"/>
    <property type="match status" value="1"/>
</dbReference>
<dbReference type="CDD" id="cd07805">
    <property type="entry name" value="ASKHA_NBD_FGGY_CvXK-like"/>
    <property type="match status" value="1"/>
</dbReference>
<dbReference type="PANTHER" id="PTHR43095">
    <property type="entry name" value="SUGAR KINASE"/>
    <property type="match status" value="1"/>
</dbReference>
<dbReference type="InterPro" id="IPR018484">
    <property type="entry name" value="FGGY_N"/>
</dbReference>
<evidence type="ECO:0000256" key="5">
    <source>
        <dbReference type="ARBA" id="ARBA00022777"/>
    </source>
</evidence>
<dbReference type="GO" id="GO:0005524">
    <property type="term" value="F:ATP binding"/>
    <property type="evidence" value="ECO:0007669"/>
    <property type="project" value="UniProtKB-KW"/>
</dbReference>
<dbReference type="PROSITE" id="PS00445">
    <property type="entry name" value="FGGY_KINASES_2"/>
    <property type="match status" value="1"/>
</dbReference>
<protein>
    <recommendedName>
        <fullName evidence="9">Xylulose kinase</fullName>
        <shortName evidence="9">Xylulokinase</shortName>
        <ecNumber evidence="9">2.7.1.17</ecNumber>
    </recommendedName>
</protein>
<dbReference type="InterPro" id="IPR018485">
    <property type="entry name" value="FGGY_C"/>
</dbReference>
<feature type="domain" description="Carbohydrate kinase FGGY N-terminal" evidence="10">
    <location>
        <begin position="1"/>
        <end position="244"/>
    </location>
</feature>
<dbReference type="EMBL" id="DTEN01000024">
    <property type="protein sequence ID" value="HGI74169.1"/>
    <property type="molecule type" value="Genomic_DNA"/>
</dbReference>
<evidence type="ECO:0000256" key="1">
    <source>
        <dbReference type="ARBA" id="ARBA00009156"/>
    </source>
</evidence>
<keyword evidence="4 9" id="KW-0547">Nucleotide-binding</keyword>
<dbReference type="AlphaFoldDB" id="A0A7V3YK44"/>
<dbReference type="Pfam" id="PF00370">
    <property type="entry name" value="FGGY_N"/>
    <property type="match status" value="1"/>
</dbReference>
<evidence type="ECO:0000256" key="7">
    <source>
        <dbReference type="ARBA" id="ARBA00023277"/>
    </source>
</evidence>
<dbReference type="InterPro" id="IPR050406">
    <property type="entry name" value="FGGY_Carb_Kinase"/>
</dbReference>
<evidence type="ECO:0000256" key="8">
    <source>
        <dbReference type="RuleBase" id="RU003733"/>
    </source>
</evidence>
<keyword evidence="2 9" id="KW-0859">Xylose metabolism</keyword>
<dbReference type="InterPro" id="IPR043129">
    <property type="entry name" value="ATPase_NBD"/>
</dbReference>
<dbReference type="InterPro" id="IPR000577">
    <property type="entry name" value="Carb_kinase_FGGY"/>
</dbReference>
<evidence type="ECO:0000259" key="10">
    <source>
        <dbReference type="Pfam" id="PF00370"/>
    </source>
</evidence>
<dbReference type="NCBIfam" id="TIGR01312">
    <property type="entry name" value="XylB"/>
    <property type="match status" value="1"/>
</dbReference>
<feature type="domain" description="Carbohydrate kinase FGGY C-terminal" evidence="11">
    <location>
        <begin position="254"/>
        <end position="449"/>
    </location>
</feature>
<dbReference type="GO" id="GO:0005997">
    <property type="term" value="P:xylulose metabolic process"/>
    <property type="evidence" value="ECO:0007669"/>
    <property type="project" value="InterPro"/>
</dbReference>
<dbReference type="SUPFAM" id="SSF53067">
    <property type="entry name" value="Actin-like ATPase domain"/>
    <property type="match status" value="2"/>
</dbReference>
<evidence type="ECO:0000256" key="6">
    <source>
        <dbReference type="ARBA" id="ARBA00022840"/>
    </source>
</evidence>
<keyword evidence="3 8" id="KW-0808">Transferase</keyword>
<sequence>MIAHDLGTTGNKATLFGPEGECLASSFFGYETFYPDALSVEQDPEDYWKAVIFSTRALLEKARVKKEDIGVVSFSGQMMGALPVDERGVPLDRIIIWADRRGVKEVEWVRERIADEEIYRITGHRLSPNYSLAKILWFRNHRPEVYRKARKFLLAKDFVVFRLTGQWATDFSDASGTNLFDITEERWSAKILEAVGIEEEKLPPVFPSFAVVGEVTKKAAEEVGLLPGTPVVIGGGDGACAACGAGVVEEGQAYNYLGSSSWIALASRKPFYDPQMRTFTFHHLAPGLFMPTGTMQAAGGSYQWCRDTLCGEEVKAAEKLGVSPYALMDLEAGKVPAGSEGLLFLPYLLGERAPWWNPHARGVFIGLTPRHTRAHLIRAVLEGVSLNLRIILDAFREQGLRIANMRIIGGGAKGDFWAQMLADVFGLEVLRPVYREEATSLGAAICGGVGIGLYRGIEVAKELVRIRDRFAPQEEEKRVYDRVYPAFVRSYLALCEVFEELGGGRS</sequence>
<evidence type="ECO:0000256" key="2">
    <source>
        <dbReference type="ARBA" id="ARBA00022629"/>
    </source>
</evidence>
<dbReference type="InterPro" id="IPR018483">
    <property type="entry name" value="Carb_kinase_FGGY_CS"/>
</dbReference>
<accession>A0A7V3YK44</accession>
<evidence type="ECO:0000256" key="9">
    <source>
        <dbReference type="RuleBase" id="RU364073"/>
    </source>
</evidence>
<dbReference type="Gene3D" id="3.30.420.40">
    <property type="match status" value="2"/>
</dbReference>
<organism evidence="12">
    <name type="scientific">Candidatus Caldatribacterium californiense</name>
    <dbReference type="NCBI Taxonomy" id="1454726"/>
    <lineage>
        <taxon>Bacteria</taxon>
        <taxon>Pseudomonadati</taxon>
        <taxon>Atribacterota</taxon>
        <taxon>Atribacteria</taxon>
        <taxon>Atribacterales</taxon>
        <taxon>Candidatus Caldatribacteriaceae</taxon>
        <taxon>Candidatus Caldatribacterium</taxon>
    </lineage>
</organism>
<comment type="similarity">
    <text evidence="1 8">Belongs to the FGGY kinase family.</text>
</comment>
<comment type="caution">
    <text evidence="12">The sequence shown here is derived from an EMBL/GenBank/DDBJ whole genome shotgun (WGS) entry which is preliminary data.</text>
</comment>
<evidence type="ECO:0000259" key="11">
    <source>
        <dbReference type="Pfam" id="PF02782"/>
    </source>
</evidence>
<evidence type="ECO:0000256" key="4">
    <source>
        <dbReference type="ARBA" id="ARBA00022741"/>
    </source>
</evidence>
<dbReference type="PIRSF" id="PIRSF000538">
    <property type="entry name" value="GlpK"/>
    <property type="match status" value="1"/>
</dbReference>
<dbReference type="GO" id="GO:0042732">
    <property type="term" value="P:D-xylose metabolic process"/>
    <property type="evidence" value="ECO:0007669"/>
    <property type="project" value="UniProtKB-KW"/>
</dbReference>
<dbReference type="InterPro" id="IPR006000">
    <property type="entry name" value="Xylulokinase"/>
</dbReference>
<dbReference type="EC" id="2.7.1.17" evidence="9"/>
<evidence type="ECO:0000313" key="12">
    <source>
        <dbReference type="EMBL" id="HGI74169.1"/>
    </source>
</evidence>